<dbReference type="EMBL" id="CP002999">
    <property type="protein sequence ID" value="AEM70405.1"/>
    <property type="molecule type" value="Genomic_DNA"/>
</dbReference>
<dbReference type="STRING" id="886377.Murru_1364"/>
<proteinExistence type="predicted"/>
<reference evidence="3" key="1">
    <citation type="submission" date="2011-08" db="EMBL/GenBank/DDBJ databases">
        <title>The complete genome of Muricauda ruestringensis DSM 13258.</title>
        <authorList>
            <person name="Lucas S."/>
            <person name="Han J."/>
            <person name="Lapidus A."/>
            <person name="Bruce D."/>
            <person name="Goodwin L."/>
            <person name="Pitluck S."/>
            <person name="Peters L."/>
            <person name="Kyrpides N."/>
            <person name="Mavromatis K."/>
            <person name="Ivanova N."/>
            <person name="Ovchinnikova G."/>
            <person name="Teshima H."/>
            <person name="Detter J.C."/>
            <person name="Tapia R."/>
            <person name="Han C."/>
            <person name="Land M."/>
            <person name="Hauser L."/>
            <person name="Markowitz V."/>
            <person name="Cheng J.-F."/>
            <person name="Hugenholtz P."/>
            <person name="Woyke T."/>
            <person name="Wu D."/>
            <person name="Spring S."/>
            <person name="Schroeder M."/>
            <person name="Brambilla E."/>
            <person name="Klenk H.-P."/>
            <person name="Eisen J.A."/>
        </authorList>
    </citation>
    <scope>NUCLEOTIDE SEQUENCE [LARGE SCALE GENOMIC DNA]</scope>
    <source>
        <strain evidence="3">DSM 13258 / LMG 19739 / B1</strain>
    </source>
</reference>
<evidence type="ECO:0000313" key="2">
    <source>
        <dbReference type="EMBL" id="AEM70405.1"/>
    </source>
</evidence>
<dbReference type="HOGENOM" id="CLU_563620_0_0_10"/>
<protein>
    <submittedName>
        <fullName evidence="2">Uncharacterized protein</fullName>
    </submittedName>
</protein>
<feature type="transmembrane region" description="Helical" evidence="1">
    <location>
        <begin position="6"/>
        <end position="27"/>
    </location>
</feature>
<keyword evidence="1" id="KW-0812">Transmembrane</keyword>
<name>G2PPM4_ALLRU</name>
<organism evidence="2 3">
    <name type="scientific">Allomuricauda ruestringensis (strain DSM 13258 / CIP 107369 / LMG 19739 / B1)</name>
    <name type="common">Muricauda ruestringensis</name>
    <dbReference type="NCBI Taxonomy" id="886377"/>
    <lineage>
        <taxon>Bacteria</taxon>
        <taxon>Pseudomonadati</taxon>
        <taxon>Bacteroidota</taxon>
        <taxon>Flavobacteriia</taxon>
        <taxon>Flavobacteriales</taxon>
        <taxon>Flavobacteriaceae</taxon>
        <taxon>Flagellimonas</taxon>
    </lineage>
</organism>
<evidence type="ECO:0000256" key="1">
    <source>
        <dbReference type="SAM" id="Phobius"/>
    </source>
</evidence>
<gene>
    <name evidence="2" type="ordered locus">Murru_1364</name>
</gene>
<keyword evidence="1" id="KW-0472">Membrane</keyword>
<dbReference type="RefSeq" id="WP_014032686.1">
    <property type="nucleotide sequence ID" value="NC_015945.1"/>
</dbReference>
<keyword evidence="1" id="KW-1133">Transmembrane helix</keyword>
<dbReference type="AlphaFoldDB" id="G2PPM4"/>
<dbReference type="KEGG" id="mrs:Murru_1364"/>
<dbReference type="OrthoDB" id="9796702at2"/>
<evidence type="ECO:0000313" key="3">
    <source>
        <dbReference type="Proteomes" id="UP000008908"/>
    </source>
</evidence>
<dbReference type="SUPFAM" id="SSF52266">
    <property type="entry name" value="SGNH hydrolase"/>
    <property type="match status" value="1"/>
</dbReference>
<reference evidence="2 3" key="2">
    <citation type="journal article" date="2012" name="Stand. Genomic Sci.">
        <title>Complete genome sequence of the facultatively anaerobic, appendaged bacterium Muricauda ruestringensis type strain (B1(T)).</title>
        <authorList>
            <person name="Huntemann M."/>
            <person name="Teshima H."/>
            <person name="Lapidus A."/>
            <person name="Nolan M."/>
            <person name="Lucas S."/>
            <person name="Hammon N."/>
            <person name="Deshpande S."/>
            <person name="Cheng J.F."/>
            <person name="Tapia R."/>
            <person name="Goodwin L.A."/>
            <person name="Pitluck S."/>
            <person name="Liolios K."/>
            <person name="Pagani I."/>
            <person name="Ivanova N."/>
            <person name="Mavromatis K."/>
            <person name="Mikhailova N."/>
            <person name="Pati A."/>
            <person name="Chen A."/>
            <person name="Palaniappan K."/>
            <person name="Land M."/>
            <person name="Hauser L."/>
            <person name="Pan C."/>
            <person name="Brambilla E.M."/>
            <person name="Rohde M."/>
            <person name="Spring S."/>
            <person name="Goker M."/>
            <person name="Detter J.C."/>
            <person name="Bristow J."/>
            <person name="Eisen J.A."/>
            <person name="Markowitz V."/>
            <person name="Hugenholtz P."/>
            <person name="Kyrpides N.C."/>
            <person name="Klenk H.P."/>
            <person name="Woyke T."/>
        </authorList>
    </citation>
    <scope>NUCLEOTIDE SEQUENCE [LARGE SCALE GENOMIC DNA]</scope>
    <source>
        <strain evidence="3">DSM 13258 / LMG 19739 / B1</strain>
    </source>
</reference>
<sequence>MVKLIFKGVIFLILFGVVTYILDPLFLDRDQWIYSSYNSLYEAEKPKNLVFIGNSHLNKGLDNFIVDAKTGSESIKLVGAGLNIAQIYYNFLEVLEYQLPELIVIETWCLYSPGNNHNNPIDDNGKLVGYNKYAFENKRIGPIKFEETQLSVDKKDIAFHLFNTFRYHDRWTDLKGFSFFLNDGFRAPAEEVLQEWVKTGGVLTPSKAEQYAHTQFDSSGIFLSAQEKDYLNKILELSEKKGIKLLFLNIPIFETYYQKSKKALDGVSDELTEFFKPYKNVDFFDLNRSIGGLPRTYMSNERNISANQHVNYKGCIKTSNLVSDYLIKNYKLNVNDEYLSSGEDLLYNFKKIEKDSFFLGGINKVNNVLVSKMKSKNRITIGPQEDKIKIEGWMHREGINNLRSEKAIALRKGNDFIYISGDEMRERKAYALIDKFGEQYTKSGYTFEIPKEILERGQYKIYHLIKTNSGKHYIQDTWKWLIVL</sequence>
<dbReference type="Proteomes" id="UP000008908">
    <property type="component" value="Chromosome"/>
</dbReference>
<accession>G2PPM4</accession>
<keyword evidence="3" id="KW-1185">Reference proteome</keyword>